<name>A0A392Q405_9FABA</name>
<organism evidence="1 2">
    <name type="scientific">Trifolium medium</name>
    <dbReference type="NCBI Taxonomy" id="97028"/>
    <lineage>
        <taxon>Eukaryota</taxon>
        <taxon>Viridiplantae</taxon>
        <taxon>Streptophyta</taxon>
        <taxon>Embryophyta</taxon>
        <taxon>Tracheophyta</taxon>
        <taxon>Spermatophyta</taxon>
        <taxon>Magnoliopsida</taxon>
        <taxon>eudicotyledons</taxon>
        <taxon>Gunneridae</taxon>
        <taxon>Pentapetalae</taxon>
        <taxon>rosids</taxon>
        <taxon>fabids</taxon>
        <taxon>Fabales</taxon>
        <taxon>Fabaceae</taxon>
        <taxon>Papilionoideae</taxon>
        <taxon>50 kb inversion clade</taxon>
        <taxon>NPAAA clade</taxon>
        <taxon>Hologalegina</taxon>
        <taxon>IRL clade</taxon>
        <taxon>Trifolieae</taxon>
        <taxon>Trifolium</taxon>
    </lineage>
</organism>
<protein>
    <submittedName>
        <fullName evidence="1">Uncharacterized protein</fullName>
    </submittedName>
</protein>
<dbReference type="AlphaFoldDB" id="A0A392Q405"/>
<feature type="non-terminal residue" evidence="1">
    <location>
        <position position="1"/>
    </location>
</feature>
<proteinExistence type="predicted"/>
<sequence length="34" mass="3825">VVVVVVVHPPPLRLQLQLKAHVEPLRLIQLLLPP</sequence>
<evidence type="ECO:0000313" key="2">
    <source>
        <dbReference type="Proteomes" id="UP000265520"/>
    </source>
</evidence>
<dbReference type="Proteomes" id="UP000265520">
    <property type="component" value="Unassembled WGS sequence"/>
</dbReference>
<evidence type="ECO:0000313" key="1">
    <source>
        <dbReference type="EMBL" id="MCI18647.1"/>
    </source>
</evidence>
<accession>A0A392Q405</accession>
<comment type="caution">
    <text evidence="1">The sequence shown here is derived from an EMBL/GenBank/DDBJ whole genome shotgun (WGS) entry which is preliminary data.</text>
</comment>
<dbReference type="EMBL" id="LXQA010111205">
    <property type="protein sequence ID" value="MCI18647.1"/>
    <property type="molecule type" value="Genomic_DNA"/>
</dbReference>
<keyword evidence="2" id="KW-1185">Reference proteome</keyword>
<reference evidence="1 2" key="1">
    <citation type="journal article" date="2018" name="Front. Plant Sci.">
        <title>Red Clover (Trifolium pratense) and Zigzag Clover (T. medium) - A Picture of Genomic Similarities and Differences.</title>
        <authorList>
            <person name="Dluhosova J."/>
            <person name="Istvanek J."/>
            <person name="Nedelnik J."/>
            <person name="Repkova J."/>
        </authorList>
    </citation>
    <scope>NUCLEOTIDE SEQUENCE [LARGE SCALE GENOMIC DNA]</scope>
    <source>
        <strain evidence="2">cv. 10/8</strain>
        <tissue evidence="1">Leaf</tissue>
    </source>
</reference>